<keyword evidence="11" id="KW-1185">Reference proteome</keyword>
<keyword evidence="7" id="KW-0732">Signal</keyword>
<dbReference type="InterPro" id="IPR000209">
    <property type="entry name" value="Peptidase_S8/S53_dom"/>
</dbReference>
<dbReference type="InterPro" id="IPR023828">
    <property type="entry name" value="Peptidase_S8_Ser-AS"/>
</dbReference>
<evidence type="ECO:0000256" key="5">
    <source>
        <dbReference type="PROSITE-ProRule" id="PRU01240"/>
    </source>
</evidence>
<gene>
    <name evidence="10" type="ORF">Aiant_25240</name>
</gene>
<evidence type="ECO:0000313" key="10">
    <source>
        <dbReference type="EMBL" id="BCJ41867.1"/>
    </source>
</evidence>
<dbReference type="CDD" id="cd04077">
    <property type="entry name" value="Peptidases_S8_PCSK9_ProteinaseK_like"/>
    <property type="match status" value="1"/>
</dbReference>
<dbReference type="Gene3D" id="3.30.70.80">
    <property type="entry name" value="Peptidase S8 propeptide/proteinase inhibitor I9"/>
    <property type="match status" value="1"/>
</dbReference>
<organism evidence="10 11">
    <name type="scientific">Actinoplanes ianthinogenes</name>
    <dbReference type="NCBI Taxonomy" id="122358"/>
    <lineage>
        <taxon>Bacteria</taxon>
        <taxon>Bacillati</taxon>
        <taxon>Actinomycetota</taxon>
        <taxon>Actinomycetes</taxon>
        <taxon>Micromonosporales</taxon>
        <taxon>Micromonosporaceae</taxon>
        <taxon>Actinoplanes</taxon>
    </lineage>
</organism>
<dbReference type="Pfam" id="PF07676">
    <property type="entry name" value="PD40"/>
    <property type="match status" value="1"/>
</dbReference>
<dbReference type="PROSITE" id="PS51892">
    <property type="entry name" value="SUBTILASE"/>
    <property type="match status" value="1"/>
</dbReference>
<dbReference type="PROSITE" id="PS00138">
    <property type="entry name" value="SUBTILASE_SER"/>
    <property type="match status" value="1"/>
</dbReference>
<dbReference type="InterPro" id="IPR022398">
    <property type="entry name" value="Peptidase_S8_His-AS"/>
</dbReference>
<dbReference type="SUPFAM" id="SSF54897">
    <property type="entry name" value="Protease propeptides/inhibitors"/>
    <property type="match status" value="1"/>
</dbReference>
<feature type="chain" id="PRO_5046297839" evidence="7">
    <location>
        <begin position="26"/>
        <end position="874"/>
    </location>
</feature>
<keyword evidence="3 5" id="KW-0378">Hydrolase</keyword>
<dbReference type="PANTHER" id="PTHR43806:SF11">
    <property type="entry name" value="CEREVISIN-RELATED"/>
    <property type="match status" value="1"/>
</dbReference>
<dbReference type="PRINTS" id="PR00723">
    <property type="entry name" value="SUBTILISIN"/>
</dbReference>
<accession>A0ABN6C9F1</accession>
<keyword evidence="4 5" id="KW-0720">Serine protease</keyword>
<dbReference type="InterPro" id="IPR011659">
    <property type="entry name" value="WD40"/>
</dbReference>
<comment type="similarity">
    <text evidence="1 5 6">Belongs to the peptidase S8 family.</text>
</comment>
<dbReference type="Proteomes" id="UP000676967">
    <property type="component" value="Chromosome"/>
</dbReference>
<reference evidence="10 11" key="1">
    <citation type="submission" date="2020-08" db="EMBL/GenBank/DDBJ databases">
        <title>Whole genome shotgun sequence of Actinoplanes ianthinogenes NBRC 13996.</title>
        <authorList>
            <person name="Komaki H."/>
            <person name="Tamura T."/>
        </authorList>
    </citation>
    <scope>NUCLEOTIDE SEQUENCE [LARGE SCALE GENOMIC DNA]</scope>
    <source>
        <strain evidence="10 11">NBRC 13996</strain>
    </source>
</reference>
<dbReference type="PROSITE" id="PS00137">
    <property type="entry name" value="SUBTILASE_HIS"/>
    <property type="match status" value="1"/>
</dbReference>
<evidence type="ECO:0000256" key="3">
    <source>
        <dbReference type="ARBA" id="ARBA00022801"/>
    </source>
</evidence>
<keyword evidence="2 5" id="KW-0645">Protease</keyword>
<evidence type="ECO:0000256" key="6">
    <source>
        <dbReference type="RuleBase" id="RU003355"/>
    </source>
</evidence>
<dbReference type="InterPro" id="IPR011042">
    <property type="entry name" value="6-blade_b-propeller_TolB-like"/>
</dbReference>
<evidence type="ECO:0000256" key="1">
    <source>
        <dbReference type="ARBA" id="ARBA00011073"/>
    </source>
</evidence>
<dbReference type="InterPro" id="IPR050131">
    <property type="entry name" value="Peptidase_S8_subtilisin-like"/>
</dbReference>
<dbReference type="InterPro" id="IPR013783">
    <property type="entry name" value="Ig-like_fold"/>
</dbReference>
<dbReference type="SUPFAM" id="SSF82171">
    <property type="entry name" value="DPP6 N-terminal domain-like"/>
    <property type="match status" value="1"/>
</dbReference>
<dbReference type="Gene3D" id="2.60.40.10">
    <property type="entry name" value="Immunoglobulins"/>
    <property type="match status" value="1"/>
</dbReference>
<dbReference type="Pfam" id="PF00082">
    <property type="entry name" value="Peptidase_S8"/>
    <property type="match status" value="1"/>
</dbReference>
<evidence type="ECO:0000256" key="7">
    <source>
        <dbReference type="SAM" id="SignalP"/>
    </source>
</evidence>
<dbReference type="Gene3D" id="3.40.50.200">
    <property type="entry name" value="Peptidase S8/S53 domain"/>
    <property type="match status" value="1"/>
</dbReference>
<dbReference type="PANTHER" id="PTHR43806">
    <property type="entry name" value="PEPTIDASE S8"/>
    <property type="match status" value="1"/>
</dbReference>
<feature type="active site" description="Charge relay system" evidence="5">
    <location>
        <position position="133"/>
    </location>
</feature>
<dbReference type="InterPro" id="IPR036852">
    <property type="entry name" value="Peptidase_S8/S53_dom_sf"/>
</dbReference>
<dbReference type="Pfam" id="PF05345">
    <property type="entry name" value="He_PIG"/>
    <property type="match status" value="1"/>
</dbReference>
<dbReference type="EMBL" id="AP023356">
    <property type="protein sequence ID" value="BCJ41867.1"/>
    <property type="molecule type" value="Genomic_DNA"/>
</dbReference>
<feature type="active site" description="Charge relay system" evidence="5">
    <location>
        <position position="319"/>
    </location>
</feature>
<feature type="active site" description="Charge relay system" evidence="5">
    <location>
        <position position="166"/>
    </location>
</feature>
<dbReference type="SUPFAM" id="SSF52743">
    <property type="entry name" value="Subtilisin-like"/>
    <property type="match status" value="1"/>
</dbReference>
<feature type="domain" description="Inhibitor I9" evidence="9">
    <location>
        <begin position="49"/>
        <end position="85"/>
    </location>
</feature>
<evidence type="ECO:0000259" key="8">
    <source>
        <dbReference type="Pfam" id="PF00082"/>
    </source>
</evidence>
<evidence type="ECO:0000259" key="9">
    <source>
        <dbReference type="Pfam" id="PF05922"/>
    </source>
</evidence>
<name>A0ABN6C9F1_9ACTN</name>
<dbReference type="InterPro" id="IPR015500">
    <property type="entry name" value="Peptidase_S8_subtilisin-rel"/>
</dbReference>
<dbReference type="Pfam" id="PF05922">
    <property type="entry name" value="Inhibitor_I9"/>
    <property type="match status" value="1"/>
</dbReference>
<dbReference type="PROSITE" id="PS00136">
    <property type="entry name" value="SUBTILASE_ASP"/>
    <property type="match status" value="1"/>
</dbReference>
<dbReference type="InterPro" id="IPR023827">
    <property type="entry name" value="Peptidase_S8_Asp-AS"/>
</dbReference>
<proteinExistence type="inferred from homology"/>
<evidence type="ECO:0000313" key="11">
    <source>
        <dbReference type="Proteomes" id="UP000676967"/>
    </source>
</evidence>
<feature type="domain" description="Peptidase S8/S53" evidence="8">
    <location>
        <begin position="124"/>
        <end position="355"/>
    </location>
</feature>
<feature type="signal peptide" evidence="7">
    <location>
        <begin position="1"/>
        <end position="25"/>
    </location>
</feature>
<evidence type="ECO:0000256" key="2">
    <source>
        <dbReference type="ARBA" id="ARBA00022670"/>
    </source>
</evidence>
<dbReference type="InterPro" id="IPR010259">
    <property type="entry name" value="S8pro/Inhibitor_I9"/>
</dbReference>
<dbReference type="InterPro" id="IPR037045">
    <property type="entry name" value="S8pro/Inhibitor_I9_sf"/>
</dbReference>
<dbReference type="InterPro" id="IPR034193">
    <property type="entry name" value="PCSK9_ProteinaseK-like"/>
</dbReference>
<sequence>MVRRGMTLTLAALLATTALGAPAQAAPGTERYVVRLAGATAPDRVTRPAGGKVHHRFTAALHGYSADLTPAAAARLRRDPAVASVDVVRPVRISDTQAGAGWGLDRADQRALPLDGKYSWSGGGAGVTVYVVDTGVMTTHTEFQGRATAPISTVDDPFGTTDCNGHGTHVAGTVAGVTYGVAKKARVVGVRVLDCMGNGTDEGVAAGLDWVIANHVSGPAVVNLSLGGDPSPVLEQAVTNTIADGITVVAAAGNDSGDACQHSPARVPAAVTVGATAQDDTLAWFSNRGPCVDLLGPGDGILSATTWSDTASTTMSGTSMATPHVAGAAALLLGREPTLTPAVVAARLTSSATPGVLKGVPGDTPNLLVSTLTTVLPLTTPATRRLPDPLAGRAYAATLQATGGVGPYTWSITAGTLPAGLTLNAAGKLSGTPTAVAAATTVTARVRDSGGRTADSKVTLAVRTAGLPAVGEFVPAVRGAGGGQSSADSGPVSLSADGRYVAFVSAAGDLVAGDTNGVADVFVTDLATATTTLVSRTTAGAVADAESWEPDISADGRWIAFTSSARLATDDTNDTADVYLADRTTGAVKLVSRPAGKPAAGRSHAPSVSADGAKVGYVSSEPVLWGGIDPAITDQVLVATIATGAQTLASVTTAGKAPADSGSSDPRISGDGRYVAFTSAAKQLSGTTPVSNYADHAYRRDLTAGTTRMVSTRADGTADTWGELLDMSADGRYVLVTSMDQLAGDVGAVYTQAYWRDLTTGTTRVASRDPGAAYTSDRVQTGRLSRDGTQVTVSVLDSDTNLVSVLAVTPSTGASRRIGPWYAPLPQDYSGTCRVAEGTALSRDGAYVALATTDASTVPGYTSGPLTPAVTRLR</sequence>
<evidence type="ECO:0000256" key="4">
    <source>
        <dbReference type="ARBA" id="ARBA00022825"/>
    </source>
</evidence>
<protein>
    <submittedName>
        <fullName evidence="10">Uncharacterized protein</fullName>
    </submittedName>
</protein>
<dbReference type="Gene3D" id="2.120.10.30">
    <property type="entry name" value="TolB, C-terminal domain"/>
    <property type="match status" value="1"/>
</dbReference>